<dbReference type="Proteomes" id="UP001218362">
    <property type="component" value="Chromosome"/>
</dbReference>
<organism evidence="3 4">
    <name type="scientific">Candidatus Andeanibacterium colombiense</name>
    <dbReference type="NCBI Taxonomy" id="3121345"/>
    <lineage>
        <taxon>Bacteria</taxon>
        <taxon>Pseudomonadati</taxon>
        <taxon>Pseudomonadota</taxon>
        <taxon>Alphaproteobacteria</taxon>
        <taxon>Sphingomonadales</taxon>
        <taxon>Sphingomonadaceae</taxon>
        <taxon>Candidatus Andeanibacterium</taxon>
    </lineage>
</organism>
<reference evidence="3" key="1">
    <citation type="submission" date="2023-03" db="EMBL/GenBank/DDBJ databases">
        <title>Andean soil-derived lignocellulolytic bacterial consortium as a source of novel taxa and putative plastic-active enzymes.</title>
        <authorList>
            <person name="Diaz-Garcia L."/>
            <person name="Chuvochina M."/>
            <person name="Feuerriegel G."/>
            <person name="Bunk B."/>
            <person name="Sproer C."/>
            <person name="Streit W.R."/>
            <person name="Rodriguez L.M."/>
            <person name="Overmann J."/>
            <person name="Jimenez D.J."/>
        </authorList>
    </citation>
    <scope>NUCLEOTIDE SEQUENCE</scope>
    <source>
        <strain evidence="3">MAG 26</strain>
    </source>
</reference>
<name>A0AAJ5X8F5_9SPHN</name>
<comment type="subcellular location">
    <subcellularLocation>
        <location evidence="2">Cell membrane</location>
        <topology evidence="2">Lipid-anchor</topology>
    </subcellularLocation>
</comment>
<dbReference type="InterPro" id="IPR003423">
    <property type="entry name" value="OMP_efflux"/>
</dbReference>
<keyword evidence="2" id="KW-0812">Transmembrane</keyword>
<comment type="similarity">
    <text evidence="1 2">Belongs to the outer membrane factor (OMF) (TC 1.B.17) family.</text>
</comment>
<dbReference type="SUPFAM" id="SSF56954">
    <property type="entry name" value="Outer membrane efflux proteins (OEP)"/>
    <property type="match status" value="1"/>
</dbReference>
<dbReference type="AlphaFoldDB" id="A0AAJ5X8F5"/>
<proteinExistence type="inferred from homology"/>
<dbReference type="PROSITE" id="PS51257">
    <property type="entry name" value="PROKAR_LIPOPROTEIN"/>
    <property type="match status" value="1"/>
</dbReference>
<accession>A0AAJ5X8F5</accession>
<keyword evidence="2" id="KW-0449">Lipoprotein</keyword>
<evidence type="ECO:0000256" key="1">
    <source>
        <dbReference type="ARBA" id="ARBA00007613"/>
    </source>
</evidence>
<dbReference type="GO" id="GO:0005886">
    <property type="term" value="C:plasma membrane"/>
    <property type="evidence" value="ECO:0007669"/>
    <property type="project" value="UniProtKB-SubCell"/>
</dbReference>
<dbReference type="GO" id="GO:0015562">
    <property type="term" value="F:efflux transmembrane transporter activity"/>
    <property type="evidence" value="ECO:0007669"/>
    <property type="project" value="InterPro"/>
</dbReference>
<sequence>MRSIPILLLATALSACTVGPNYQRPEVALTQAYTAPAAIEAPDSQWWKGFEDPLLNRIVDRVLAQNLDIAAAGARIAQARAAAQAAGAALLPEVGADGSAESASQSLKTPFGAASSRLGFPRGYDLYQLGAQASWEIDLFGGKTRERQAAAAGLAASDADAAAVRLSTVSEAVDAYLQLRGLQARLAVAQNQLEVRRALLGLIGQRVEQGLSADRDLNRAQGEADGVEASLAPLRAAIAGQINRLDVLMGTQAGTARAELAPAGPIPAALVPSGGANPAELLRRRPDIVAAERRVAASNARIGAAMSDYYPKLSLSGLLGLGSVGTGALFSGDAVQASGGLGLHWRLFDFGRVDAEVAQAKGREAETLALYRSAALHATEDVEDALVRLGEGRTEVDALTRQVAALGKARVQAQSAYQAGAVALIEVLDADRALLDARDRLEQARALEARASVEAVRALGGGYQEA</sequence>
<evidence type="ECO:0000313" key="4">
    <source>
        <dbReference type="Proteomes" id="UP001218362"/>
    </source>
</evidence>
<dbReference type="Pfam" id="PF02321">
    <property type="entry name" value="OEP"/>
    <property type="match status" value="2"/>
</dbReference>
<gene>
    <name evidence="3" type="ORF">P0Y56_05985</name>
</gene>
<evidence type="ECO:0000256" key="2">
    <source>
        <dbReference type="RuleBase" id="RU362097"/>
    </source>
</evidence>
<keyword evidence="2" id="KW-0564">Palmitate</keyword>
<dbReference type="InterPro" id="IPR010131">
    <property type="entry name" value="MdtP/NodT-like"/>
</dbReference>
<dbReference type="EMBL" id="CP119316">
    <property type="protein sequence ID" value="WEK47840.1"/>
    <property type="molecule type" value="Genomic_DNA"/>
</dbReference>
<evidence type="ECO:0000313" key="3">
    <source>
        <dbReference type="EMBL" id="WEK47840.1"/>
    </source>
</evidence>
<keyword evidence="2" id="KW-1134">Transmembrane beta strand</keyword>
<dbReference type="Gene3D" id="2.20.200.10">
    <property type="entry name" value="Outer membrane efflux proteins (OEP)"/>
    <property type="match status" value="1"/>
</dbReference>
<protein>
    <submittedName>
        <fullName evidence="3">Efflux transporter outer membrane subunit</fullName>
    </submittedName>
</protein>
<dbReference type="KEGG" id="acob:P0Y56_05985"/>
<dbReference type="PANTHER" id="PTHR30203:SF25">
    <property type="entry name" value="OUTER MEMBRANE PROTEIN-RELATED"/>
    <property type="match status" value="1"/>
</dbReference>
<dbReference type="NCBIfam" id="TIGR01845">
    <property type="entry name" value="outer_NodT"/>
    <property type="match status" value="1"/>
</dbReference>
<keyword evidence="2" id="KW-0472">Membrane</keyword>
<dbReference type="PANTHER" id="PTHR30203">
    <property type="entry name" value="OUTER MEMBRANE CATION EFFLUX PROTEIN"/>
    <property type="match status" value="1"/>
</dbReference>
<dbReference type="Gene3D" id="1.20.1600.10">
    <property type="entry name" value="Outer membrane efflux proteins (OEP)"/>
    <property type="match status" value="1"/>
</dbReference>